<gene>
    <name evidence="2" type="ordered locus">Halhy_2201</name>
</gene>
<sequence length="230" mass="24942">MKTIGFILFPQLTQLDLTGPYEVFARLPDTQVLLLAHTLAPIATEKGLSILPNCSFADSPQLDVICVPGGPGINACLTDEVMLDFLRQQSIKAEYVTSVCTGALILAAAGLLEGYQATTHWLSLDLLRMFRVDVRTERVVQDRNRITGGGVTAGIDFGLTLAAALFDKATAEAIQLMMEYNPQPPFDSGHPSSATEEIVKKVQEAAAPFQEQRRKIVAEIAAHSSLTKRS</sequence>
<dbReference type="HOGENOM" id="CLU_000445_44_1_10"/>
<dbReference type="CDD" id="cd03139">
    <property type="entry name" value="GATase1_PfpI_2"/>
    <property type="match status" value="1"/>
</dbReference>
<dbReference type="PANTHER" id="PTHR43130">
    <property type="entry name" value="ARAC-FAMILY TRANSCRIPTIONAL REGULATOR"/>
    <property type="match status" value="1"/>
</dbReference>
<dbReference type="GO" id="GO:0006355">
    <property type="term" value="P:regulation of DNA-templated transcription"/>
    <property type="evidence" value="ECO:0007669"/>
    <property type="project" value="TreeGrafter"/>
</dbReference>
<reference key="2">
    <citation type="submission" date="2011-04" db="EMBL/GenBank/DDBJ databases">
        <title>Complete sequence of chromosome of Haliscomenobacter hydrossis DSM 1100.</title>
        <authorList>
            <consortium name="US DOE Joint Genome Institute (JGI-PGF)"/>
            <person name="Lucas S."/>
            <person name="Han J."/>
            <person name="Lapidus A."/>
            <person name="Bruce D."/>
            <person name="Goodwin L."/>
            <person name="Pitluck S."/>
            <person name="Peters L."/>
            <person name="Kyrpides N."/>
            <person name="Mavromatis K."/>
            <person name="Ivanova N."/>
            <person name="Ovchinnikova G."/>
            <person name="Pagani I."/>
            <person name="Daligault H."/>
            <person name="Detter J.C."/>
            <person name="Han C."/>
            <person name="Land M."/>
            <person name="Hauser L."/>
            <person name="Markowitz V."/>
            <person name="Cheng J.-F."/>
            <person name="Hugenholtz P."/>
            <person name="Woyke T."/>
            <person name="Wu D."/>
            <person name="Verbarg S."/>
            <person name="Frueling A."/>
            <person name="Brambilla E."/>
            <person name="Klenk H.-P."/>
            <person name="Eisen J.A."/>
        </authorList>
    </citation>
    <scope>NUCLEOTIDE SEQUENCE</scope>
    <source>
        <strain>DSM 1100</strain>
    </source>
</reference>
<evidence type="ECO:0000313" key="2">
    <source>
        <dbReference type="EMBL" id="AEE50083.1"/>
    </source>
</evidence>
<evidence type="ECO:0000259" key="1">
    <source>
        <dbReference type="Pfam" id="PF01965"/>
    </source>
</evidence>
<dbReference type="STRING" id="760192.Halhy_2201"/>
<feature type="domain" description="DJ-1/PfpI" evidence="1">
    <location>
        <begin position="3"/>
        <end position="162"/>
    </location>
</feature>
<dbReference type="InterPro" id="IPR029062">
    <property type="entry name" value="Class_I_gatase-like"/>
</dbReference>
<keyword evidence="3" id="KW-1185">Reference proteome</keyword>
<accession>F4KT13</accession>
<reference evidence="2 3" key="1">
    <citation type="journal article" date="2011" name="Stand. Genomic Sci.">
        <title>Complete genome sequence of Haliscomenobacter hydrossis type strain (O).</title>
        <authorList>
            <consortium name="US DOE Joint Genome Institute (JGI-PGF)"/>
            <person name="Daligault H."/>
            <person name="Lapidus A."/>
            <person name="Zeytun A."/>
            <person name="Nolan M."/>
            <person name="Lucas S."/>
            <person name="Del Rio T.G."/>
            <person name="Tice H."/>
            <person name="Cheng J.F."/>
            <person name="Tapia R."/>
            <person name="Han C."/>
            <person name="Goodwin L."/>
            <person name="Pitluck S."/>
            <person name="Liolios K."/>
            <person name="Pagani I."/>
            <person name="Ivanova N."/>
            <person name="Huntemann M."/>
            <person name="Mavromatis K."/>
            <person name="Mikhailova N."/>
            <person name="Pati A."/>
            <person name="Chen A."/>
            <person name="Palaniappan K."/>
            <person name="Land M."/>
            <person name="Hauser L."/>
            <person name="Brambilla E.M."/>
            <person name="Rohde M."/>
            <person name="Verbarg S."/>
            <person name="Goker M."/>
            <person name="Bristow J."/>
            <person name="Eisen J.A."/>
            <person name="Markowitz V."/>
            <person name="Hugenholtz P."/>
            <person name="Kyrpides N.C."/>
            <person name="Klenk H.P."/>
            <person name="Woyke T."/>
        </authorList>
    </citation>
    <scope>NUCLEOTIDE SEQUENCE [LARGE SCALE GENOMIC DNA]</scope>
    <source>
        <strain evidence="3">ATCC 27775 / DSM 1100 / LMG 10767 / O</strain>
    </source>
</reference>
<name>F4KT13_HALH1</name>
<dbReference type="Proteomes" id="UP000008461">
    <property type="component" value="Chromosome"/>
</dbReference>
<dbReference type="Pfam" id="PF01965">
    <property type="entry name" value="DJ-1_PfpI"/>
    <property type="match status" value="1"/>
</dbReference>
<organism evidence="2 3">
    <name type="scientific">Haliscomenobacter hydrossis (strain ATCC 27775 / DSM 1100 / LMG 10767 / O)</name>
    <dbReference type="NCBI Taxonomy" id="760192"/>
    <lineage>
        <taxon>Bacteria</taxon>
        <taxon>Pseudomonadati</taxon>
        <taxon>Bacteroidota</taxon>
        <taxon>Saprospiria</taxon>
        <taxon>Saprospirales</taxon>
        <taxon>Haliscomenobacteraceae</taxon>
        <taxon>Haliscomenobacter</taxon>
    </lineage>
</organism>
<dbReference type="OrthoDB" id="9803764at2"/>
<dbReference type="RefSeq" id="WP_013764635.1">
    <property type="nucleotide sequence ID" value="NC_015510.1"/>
</dbReference>
<dbReference type="AlphaFoldDB" id="F4KT13"/>
<dbReference type="InterPro" id="IPR052158">
    <property type="entry name" value="INH-QAR"/>
</dbReference>
<proteinExistence type="predicted"/>
<evidence type="ECO:0000313" key="3">
    <source>
        <dbReference type="Proteomes" id="UP000008461"/>
    </source>
</evidence>
<dbReference type="KEGG" id="hhy:Halhy_2201"/>
<protein>
    <submittedName>
        <fullName evidence="2">ThiJ/PfpI domain-containing protein</fullName>
    </submittedName>
</protein>
<dbReference type="PANTHER" id="PTHR43130:SF2">
    <property type="entry name" value="DJ-1_PFPI DOMAIN-CONTAINING PROTEIN"/>
    <property type="match status" value="1"/>
</dbReference>
<dbReference type="Gene3D" id="3.40.50.880">
    <property type="match status" value="1"/>
</dbReference>
<dbReference type="EMBL" id="CP002691">
    <property type="protein sequence ID" value="AEE50083.1"/>
    <property type="molecule type" value="Genomic_DNA"/>
</dbReference>
<dbReference type="SUPFAM" id="SSF52317">
    <property type="entry name" value="Class I glutamine amidotransferase-like"/>
    <property type="match status" value="1"/>
</dbReference>
<dbReference type="eggNOG" id="COG0693">
    <property type="taxonomic scope" value="Bacteria"/>
</dbReference>
<dbReference type="InterPro" id="IPR002818">
    <property type="entry name" value="DJ-1/PfpI"/>
</dbReference>